<evidence type="ECO:0000313" key="3">
    <source>
        <dbReference type="Proteomes" id="UP000609879"/>
    </source>
</evidence>
<organism evidence="2 3">
    <name type="scientific">Paractinoplanes deccanensis</name>
    <dbReference type="NCBI Taxonomy" id="113561"/>
    <lineage>
        <taxon>Bacteria</taxon>
        <taxon>Bacillati</taxon>
        <taxon>Actinomycetota</taxon>
        <taxon>Actinomycetes</taxon>
        <taxon>Micromonosporales</taxon>
        <taxon>Micromonosporaceae</taxon>
        <taxon>Paractinoplanes</taxon>
    </lineage>
</organism>
<comment type="caution">
    <text evidence="2">The sequence shown here is derived from an EMBL/GenBank/DDBJ whole genome shotgun (WGS) entry which is preliminary data.</text>
</comment>
<name>A0ABQ3YHH2_9ACTN</name>
<gene>
    <name evidence="2" type="ORF">Ade02nite_80890</name>
</gene>
<dbReference type="EMBL" id="BOMI01000171">
    <property type="protein sequence ID" value="GID79448.1"/>
    <property type="molecule type" value="Genomic_DNA"/>
</dbReference>
<dbReference type="RefSeq" id="WP_203775647.1">
    <property type="nucleotide sequence ID" value="NZ_BAAABO010000058.1"/>
</dbReference>
<keyword evidence="3" id="KW-1185">Reference proteome</keyword>
<accession>A0ABQ3YHH2</accession>
<evidence type="ECO:0000313" key="2">
    <source>
        <dbReference type="EMBL" id="GID79448.1"/>
    </source>
</evidence>
<sequence length="175" mass="17737">MTALRNRWPAALGFAAAVLVLIFAADRETASTAVLVAALCYLGAAAFARRWVAWAGVVGFSVVVTAAQFMEISSWVALAVVGVVLLGLGFIVGVPRRPLVAQAAAAVGYGIFAVVALYVPETAGGVMAGLALAAHAGWDTVNFARNTVVPRSLSEACMALDVPLGIGVAVIAVAG</sequence>
<keyword evidence="1" id="KW-0812">Transmembrane</keyword>
<evidence type="ECO:0008006" key="4">
    <source>
        <dbReference type="Google" id="ProtNLM"/>
    </source>
</evidence>
<keyword evidence="1" id="KW-0472">Membrane</keyword>
<evidence type="ECO:0000256" key="1">
    <source>
        <dbReference type="SAM" id="Phobius"/>
    </source>
</evidence>
<feature type="transmembrane region" description="Helical" evidence="1">
    <location>
        <begin position="156"/>
        <end position="174"/>
    </location>
</feature>
<dbReference type="Proteomes" id="UP000609879">
    <property type="component" value="Unassembled WGS sequence"/>
</dbReference>
<protein>
    <recommendedName>
        <fullName evidence="4">Metal-dependent phosphohydrolase 7TM intracellular domain-containing protein</fullName>
    </recommendedName>
</protein>
<feature type="transmembrane region" description="Helical" evidence="1">
    <location>
        <begin position="72"/>
        <end position="92"/>
    </location>
</feature>
<feature type="transmembrane region" description="Helical" evidence="1">
    <location>
        <begin position="32"/>
        <end position="52"/>
    </location>
</feature>
<feature type="transmembrane region" description="Helical" evidence="1">
    <location>
        <begin position="6"/>
        <end position="25"/>
    </location>
</feature>
<reference evidence="2 3" key="1">
    <citation type="submission" date="2021-01" db="EMBL/GenBank/DDBJ databases">
        <title>Whole genome shotgun sequence of Actinoplanes deccanensis NBRC 13994.</title>
        <authorList>
            <person name="Komaki H."/>
            <person name="Tamura T."/>
        </authorList>
    </citation>
    <scope>NUCLEOTIDE SEQUENCE [LARGE SCALE GENOMIC DNA]</scope>
    <source>
        <strain evidence="2 3">NBRC 13994</strain>
    </source>
</reference>
<keyword evidence="1" id="KW-1133">Transmembrane helix</keyword>
<proteinExistence type="predicted"/>